<evidence type="ECO:0000256" key="1">
    <source>
        <dbReference type="SAM" id="SignalP"/>
    </source>
</evidence>
<evidence type="ECO:0000313" key="2">
    <source>
        <dbReference type="EMBL" id="MDO6415572.1"/>
    </source>
</evidence>
<sequence length="93" mass="9730">MTRFVIVAVALMLLPGAARAQTPTAAADAATAALIQKSCAACHPVGQVMTAHKSKEDWGATLDKMIGFGAQISDKDYDVMVDYLARTHGPAAK</sequence>
<dbReference type="InterPro" id="IPR036909">
    <property type="entry name" value="Cyt_c-like_dom_sf"/>
</dbReference>
<proteinExistence type="predicted"/>
<name>A0ABT8YC63_9SPHN</name>
<reference evidence="2" key="1">
    <citation type="submission" date="2023-07" db="EMBL/GenBank/DDBJ databases">
        <authorList>
            <person name="Kim M."/>
        </authorList>
    </citation>
    <scope>NUCLEOTIDE SEQUENCE</scope>
    <source>
        <strain evidence="2">BIUV-7</strain>
    </source>
</reference>
<dbReference type="Gene3D" id="1.10.760.10">
    <property type="entry name" value="Cytochrome c-like domain"/>
    <property type="match status" value="1"/>
</dbReference>
<keyword evidence="1" id="KW-0732">Signal</keyword>
<accession>A0ABT8YC63</accession>
<evidence type="ECO:0000313" key="3">
    <source>
        <dbReference type="Proteomes" id="UP001169764"/>
    </source>
</evidence>
<dbReference type="SUPFAM" id="SSF46626">
    <property type="entry name" value="Cytochrome c"/>
    <property type="match status" value="1"/>
</dbReference>
<keyword evidence="3" id="KW-1185">Reference proteome</keyword>
<organism evidence="2 3">
    <name type="scientific">Sphingomonas natans</name>
    <dbReference type="NCBI Taxonomy" id="3063330"/>
    <lineage>
        <taxon>Bacteria</taxon>
        <taxon>Pseudomonadati</taxon>
        <taxon>Pseudomonadota</taxon>
        <taxon>Alphaproteobacteria</taxon>
        <taxon>Sphingomonadales</taxon>
        <taxon>Sphingomonadaceae</taxon>
        <taxon>Sphingomonas</taxon>
    </lineage>
</organism>
<feature type="chain" id="PRO_5045175527" evidence="1">
    <location>
        <begin position="21"/>
        <end position="93"/>
    </location>
</feature>
<protein>
    <submittedName>
        <fullName evidence="2">Uncharacterized protein</fullName>
    </submittedName>
</protein>
<comment type="caution">
    <text evidence="2">The sequence shown here is derived from an EMBL/GenBank/DDBJ whole genome shotgun (WGS) entry which is preliminary data.</text>
</comment>
<dbReference type="Proteomes" id="UP001169764">
    <property type="component" value="Unassembled WGS sequence"/>
</dbReference>
<gene>
    <name evidence="2" type="ORF">Q4F19_14375</name>
</gene>
<feature type="signal peptide" evidence="1">
    <location>
        <begin position="1"/>
        <end position="20"/>
    </location>
</feature>
<dbReference type="RefSeq" id="WP_303543679.1">
    <property type="nucleotide sequence ID" value="NZ_JAUOTP010000006.1"/>
</dbReference>
<dbReference type="EMBL" id="JAUOTP010000006">
    <property type="protein sequence ID" value="MDO6415572.1"/>
    <property type="molecule type" value="Genomic_DNA"/>
</dbReference>